<dbReference type="CDD" id="cd02257">
    <property type="entry name" value="Peptidase_C19"/>
    <property type="match status" value="1"/>
</dbReference>
<feature type="coiled-coil region" evidence="1">
    <location>
        <begin position="131"/>
        <end position="207"/>
    </location>
</feature>
<dbReference type="InterPro" id="IPR028889">
    <property type="entry name" value="USP"/>
</dbReference>
<sequence>MAKEDKKKTKKKKKASRRQRDTHDVQVQTVVKTSRRSRPSPSPPTSAESSQETKEAALASEVAVLKSSLEATQGILDRVTRQRDRLKNQNCTDDKTIADLKQLLDRATATLAEDDGPGSEHDRKLREASEAATVAAKLQAAEREIETLKQRGEDVNALSLRLEIANCENAALIQLNEEAHRETEGVLTRMQERIHELEGRLAQEQLAHQATLAERDALVAVTSNRSIARLPRQPVSSRALRTRSQQLTSAIQHYTRCPDVVSSLASPVSAGLKNLGLTCYINAVLHSLAHTDFRSKASDEHDNAFAMALADVLTAIRNGDTSWIGDDHPVLAFHIGHQEDVREYYDWLLDQLESTSVPVAVMLYHDVTLTCVTCNDARSNTEHIYVLALTLESASGSVANALAEQYPAGGVESTEKVDCGTCKVKVQNHTSRERVLLSPQVLVVDLLRFNATTKLRHKVINDHEIMFNEASYELVAVVVHLGEFTAGGHYVAYVRTHPNEWYLMDDNKPLKWVLPDEIEKLEGYLLFYQCKVVPVANAPVSSLVTSIDSNKDGDKDDDDMDGGSDDDTRHPAKRTTPPTSDAQPLINNALRNNDEIDYEWDAPSLDSRDGDKDDDDMDGGSDDDTRHPAKRTTPPTNDAQPLINNALRNNDEIDYEWDAPSLDSPEPSSSAARSPESAGTPSSGSSVASPLDRADVLEDVRDIFASFGPVVNEHNRKIQEEVTARLTDADASDPEMALPSDLGAARGEVAWLRQHEICSNFIGMAFCLASAIVQDPDVSDKMVAELRGQLRLVGVADLQTDPARIALVLQDVFLTANFVMLRRPVVDDTLRSEIKERQKRSWLVNTTQPRLWPPSTATLEGVPSHARKMQTTKKKHWVRTAVLRTTAPMVPNSLFVLPHRLDPDELGWHFPSLTDDFVDGVAAVFIYKFDEYLGDVIVDDGTKSSAAGFPIEFIPKKNPTLTAYLVPRFLRAIRMARATRRSVAPIADLEICAYELLNQLEDANALLSALFRRSGVNMKNMDLSWFGRADATYFCAPTWISFPNYACTVLDTVQKLRMTLQRAMKKSCGTMHNQLDE</sequence>
<dbReference type="KEGG" id="spar:SPRG_01373"/>
<evidence type="ECO:0000256" key="2">
    <source>
        <dbReference type="SAM" id="MobiDB-lite"/>
    </source>
</evidence>
<dbReference type="EMBL" id="KK583191">
    <property type="protein sequence ID" value="KDO34099.1"/>
    <property type="molecule type" value="Genomic_DNA"/>
</dbReference>
<evidence type="ECO:0000313" key="5">
    <source>
        <dbReference type="Proteomes" id="UP000030745"/>
    </source>
</evidence>
<dbReference type="PANTHER" id="PTHR24006">
    <property type="entry name" value="UBIQUITIN CARBOXYL-TERMINAL HYDROLASE"/>
    <property type="match status" value="1"/>
</dbReference>
<feature type="region of interest" description="Disordered" evidence="2">
    <location>
        <begin position="656"/>
        <end position="690"/>
    </location>
</feature>
<gene>
    <name evidence="4" type="ORF">SPRG_01373</name>
</gene>
<feature type="compositionally biased region" description="Polar residues" evidence="2">
    <location>
        <begin position="576"/>
        <end position="591"/>
    </location>
</feature>
<dbReference type="GO" id="GO:0016579">
    <property type="term" value="P:protein deubiquitination"/>
    <property type="evidence" value="ECO:0007669"/>
    <property type="project" value="InterPro"/>
</dbReference>
<dbReference type="InterPro" id="IPR018200">
    <property type="entry name" value="USP_CS"/>
</dbReference>
<organism evidence="4 5">
    <name type="scientific">Saprolegnia parasitica (strain CBS 223.65)</name>
    <dbReference type="NCBI Taxonomy" id="695850"/>
    <lineage>
        <taxon>Eukaryota</taxon>
        <taxon>Sar</taxon>
        <taxon>Stramenopiles</taxon>
        <taxon>Oomycota</taxon>
        <taxon>Saprolegniomycetes</taxon>
        <taxon>Saprolegniales</taxon>
        <taxon>Saprolegniaceae</taxon>
        <taxon>Saprolegnia</taxon>
    </lineage>
</organism>
<dbReference type="Pfam" id="PF00443">
    <property type="entry name" value="UCH"/>
    <property type="match status" value="1"/>
</dbReference>
<keyword evidence="1" id="KW-0175">Coiled coil</keyword>
<keyword evidence="5" id="KW-1185">Reference proteome</keyword>
<evidence type="ECO:0000256" key="1">
    <source>
        <dbReference type="SAM" id="Coils"/>
    </source>
</evidence>
<dbReference type="OrthoDB" id="420187at2759"/>
<dbReference type="GO" id="GO:0004843">
    <property type="term" value="F:cysteine-type deubiquitinase activity"/>
    <property type="evidence" value="ECO:0007669"/>
    <property type="project" value="InterPro"/>
</dbReference>
<protein>
    <recommendedName>
        <fullName evidence="3">USP domain-containing protein</fullName>
    </recommendedName>
</protein>
<feature type="region of interest" description="Disordered" evidence="2">
    <location>
        <begin position="545"/>
        <end position="643"/>
    </location>
</feature>
<dbReference type="PROSITE" id="PS00973">
    <property type="entry name" value="USP_2"/>
    <property type="match status" value="1"/>
</dbReference>
<dbReference type="InterPro" id="IPR001394">
    <property type="entry name" value="Peptidase_C19_UCH"/>
</dbReference>
<dbReference type="Proteomes" id="UP000030745">
    <property type="component" value="Unassembled WGS sequence"/>
</dbReference>
<dbReference type="InterPro" id="IPR038765">
    <property type="entry name" value="Papain-like_cys_pep_sf"/>
</dbReference>
<feature type="compositionally biased region" description="Polar residues" evidence="2">
    <location>
        <begin position="679"/>
        <end position="688"/>
    </location>
</feature>
<dbReference type="Gene3D" id="3.90.70.10">
    <property type="entry name" value="Cysteine proteinases"/>
    <property type="match status" value="1"/>
</dbReference>
<feature type="compositionally biased region" description="Low complexity" evidence="2">
    <location>
        <begin position="664"/>
        <end position="678"/>
    </location>
</feature>
<dbReference type="PROSITE" id="PS50235">
    <property type="entry name" value="USP_3"/>
    <property type="match status" value="1"/>
</dbReference>
<feature type="compositionally biased region" description="Acidic residues" evidence="2">
    <location>
        <begin position="555"/>
        <end position="565"/>
    </location>
</feature>
<feature type="compositionally biased region" description="Polar residues" evidence="2">
    <location>
        <begin position="633"/>
        <end position="643"/>
    </location>
</feature>
<feature type="region of interest" description="Disordered" evidence="2">
    <location>
        <begin position="1"/>
        <end position="55"/>
    </location>
</feature>
<reference evidence="4 5" key="1">
    <citation type="journal article" date="2013" name="PLoS Genet.">
        <title>Distinctive expansion of potential virulence genes in the genome of the oomycete fish pathogen Saprolegnia parasitica.</title>
        <authorList>
            <person name="Jiang R.H."/>
            <person name="de Bruijn I."/>
            <person name="Haas B.J."/>
            <person name="Belmonte R."/>
            <person name="Lobach L."/>
            <person name="Christie J."/>
            <person name="van den Ackerveken G."/>
            <person name="Bottin A."/>
            <person name="Bulone V."/>
            <person name="Diaz-Moreno S.M."/>
            <person name="Dumas B."/>
            <person name="Fan L."/>
            <person name="Gaulin E."/>
            <person name="Govers F."/>
            <person name="Grenville-Briggs L.J."/>
            <person name="Horner N.R."/>
            <person name="Levin J.Z."/>
            <person name="Mammella M."/>
            <person name="Meijer H.J."/>
            <person name="Morris P."/>
            <person name="Nusbaum C."/>
            <person name="Oome S."/>
            <person name="Phillips A.J."/>
            <person name="van Rooyen D."/>
            <person name="Rzeszutek E."/>
            <person name="Saraiva M."/>
            <person name="Secombes C.J."/>
            <person name="Seidl M.F."/>
            <person name="Snel B."/>
            <person name="Stassen J.H."/>
            <person name="Sykes S."/>
            <person name="Tripathy S."/>
            <person name="van den Berg H."/>
            <person name="Vega-Arreguin J.C."/>
            <person name="Wawra S."/>
            <person name="Young S.K."/>
            <person name="Zeng Q."/>
            <person name="Dieguez-Uribeondo J."/>
            <person name="Russ C."/>
            <person name="Tyler B.M."/>
            <person name="van West P."/>
        </authorList>
    </citation>
    <scope>NUCLEOTIDE SEQUENCE [LARGE SCALE GENOMIC DNA]</scope>
    <source>
        <strain evidence="4 5">CBS 223.65</strain>
    </source>
</reference>
<evidence type="ECO:0000313" key="4">
    <source>
        <dbReference type="EMBL" id="KDO34099.1"/>
    </source>
</evidence>
<dbReference type="RefSeq" id="XP_012194982.1">
    <property type="nucleotide sequence ID" value="XM_012339592.1"/>
</dbReference>
<feature type="compositionally biased region" description="Basic residues" evidence="2">
    <location>
        <begin position="8"/>
        <end position="17"/>
    </location>
</feature>
<proteinExistence type="predicted"/>
<feature type="domain" description="USP" evidence="3">
    <location>
        <begin position="270"/>
        <end position="531"/>
    </location>
</feature>
<dbReference type="GeneID" id="24123968"/>
<dbReference type="GO" id="GO:0005634">
    <property type="term" value="C:nucleus"/>
    <property type="evidence" value="ECO:0007669"/>
    <property type="project" value="TreeGrafter"/>
</dbReference>
<dbReference type="InterPro" id="IPR050164">
    <property type="entry name" value="Peptidase_C19"/>
</dbReference>
<feature type="compositionally biased region" description="Acidic residues" evidence="2">
    <location>
        <begin position="612"/>
        <end position="622"/>
    </location>
</feature>
<accession>A0A067CTS1</accession>
<dbReference type="AlphaFoldDB" id="A0A067CTS1"/>
<evidence type="ECO:0000259" key="3">
    <source>
        <dbReference type="PROSITE" id="PS50235"/>
    </source>
</evidence>
<dbReference type="STRING" id="695850.A0A067CTS1"/>
<dbReference type="SUPFAM" id="SSF54001">
    <property type="entry name" value="Cysteine proteinases"/>
    <property type="match status" value="1"/>
</dbReference>
<dbReference type="GO" id="GO:0005829">
    <property type="term" value="C:cytosol"/>
    <property type="evidence" value="ECO:0007669"/>
    <property type="project" value="TreeGrafter"/>
</dbReference>
<dbReference type="VEuPathDB" id="FungiDB:SPRG_01373"/>
<name>A0A067CTS1_SAPPC</name>